<keyword evidence="2" id="KW-0732">Signal</keyword>
<dbReference type="AlphaFoldDB" id="A0AA38KYH8"/>
<feature type="chain" id="PRO_5041387915" description="Aminoglycoside phosphotransferase domain-containing protein" evidence="2">
    <location>
        <begin position="28"/>
        <end position="365"/>
    </location>
</feature>
<gene>
    <name evidence="3" type="ORF">GGU10DRAFT_334737</name>
</gene>
<dbReference type="EMBL" id="MU793419">
    <property type="protein sequence ID" value="KAJ3783458.1"/>
    <property type="molecule type" value="Genomic_DNA"/>
</dbReference>
<evidence type="ECO:0000313" key="4">
    <source>
        <dbReference type="Proteomes" id="UP001163798"/>
    </source>
</evidence>
<name>A0AA38KYH8_9AGAR</name>
<evidence type="ECO:0008006" key="5">
    <source>
        <dbReference type="Google" id="ProtNLM"/>
    </source>
</evidence>
<dbReference type="InterPro" id="IPR011009">
    <property type="entry name" value="Kinase-like_dom_sf"/>
</dbReference>
<sequence>MRFPKCSPCHVFIAVLTGSSFASGAAAVPLRDQSSEHDHIQSRDMSMKQDWEEIRQWNSRMSLNQPWIAYDRKCSGYGQNDQFFDTDLTGLRIEPLSHQEQQLGKFNSGIYKILLPSTTGSSDETESDAEESSTHSTDPHHIIKLVDLTKPYASCEPFALRAHQIWFQTGFMAHDSEDGKVVKWGAIQMEEVPGQPLHRFRVWQKAAVAEQKRVLLETRDKLFGIVTAYYRKSRGLLHTDFHSNNVHVKLSIKNKVITVDAVYLLDFGYPGIYETTHIPPDAEFRTWFNLRFDLLWDYAYKDLGEEPPYYMKYVTLVDGKVVEVKGPEMKGKEAEVKGFKTGSDNKRKRPLKSPGRNRKKQRTGA</sequence>
<feature type="compositionally biased region" description="Basic residues" evidence="1">
    <location>
        <begin position="346"/>
        <end position="365"/>
    </location>
</feature>
<feature type="region of interest" description="Disordered" evidence="1">
    <location>
        <begin position="117"/>
        <end position="138"/>
    </location>
</feature>
<evidence type="ECO:0000256" key="2">
    <source>
        <dbReference type="SAM" id="SignalP"/>
    </source>
</evidence>
<dbReference type="SUPFAM" id="SSF56112">
    <property type="entry name" value="Protein kinase-like (PK-like)"/>
    <property type="match status" value="1"/>
</dbReference>
<reference evidence="3" key="1">
    <citation type="submission" date="2022-08" db="EMBL/GenBank/DDBJ databases">
        <authorList>
            <consortium name="DOE Joint Genome Institute"/>
            <person name="Min B."/>
            <person name="Riley R."/>
            <person name="Sierra-Patev S."/>
            <person name="Naranjo-Ortiz M."/>
            <person name="Looney B."/>
            <person name="Konkel Z."/>
            <person name="Slot J.C."/>
            <person name="Sakamoto Y."/>
            <person name="Steenwyk J.L."/>
            <person name="Rokas A."/>
            <person name="Carro J."/>
            <person name="Camarero S."/>
            <person name="Ferreira P."/>
            <person name="Molpeceres G."/>
            <person name="Ruiz-Duenas F.J."/>
            <person name="Serrano A."/>
            <person name="Henrissat B."/>
            <person name="Drula E."/>
            <person name="Hughes K.W."/>
            <person name="Mata J.L."/>
            <person name="Ishikawa N.K."/>
            <person name="Vargas-Isla R."/>
            <person name="Ushijima S."/>
            <person name="Smith C.A."/>
            <person name="Ahrendt S."/>
            <person name="Andreopoulos W."/>
            <person name="He G."/>
            <person name="Labutti K."/>
            <person name="Lipzen A."/>
            <person name="Ng V."/>
            <person name="Sandor L."/>
            <person name="Barry K."/>
            <person name="Martinez A.T."/>
            <person name="Xiao Y."/>
            <person name="Gibbons J.G."/>
            <person name="Terashima K."/>
            <person name="Hibbett D.S."/>
            <person name="Grigoriev I.V."/>
        </authorList>
    </citation>
    <scope>NUCLEOTIDE SEQUENCE</scope>
    <source>
        <strain evidence="3">TFB10291</strain>
    </source>
</reference>
<evidence type="ECO:0000313" key="3">
    <source>
        <dbReference type="EMBL" id="KAJ3783458.1"/>
    </source>
</evidence>
<comment type="caution">
    <text evidence="3">The sequence shown here is derived from an EMBL/GenBank/DDBJ whole genome shotgun (WGS) entry which is preliminary data.</text>
</comment>
<keyword evidence="4" id="KW-1185">Reference proteome</keyword>
<proteinExistence type="predicted"/>
<protein>
    <recommendedName>
        <fullName evidence="5">Aminoglycoside phosphotransferase domain-containing protein</fullName>
    </recommendedName>
</protein>
<evidence type="ECO:0000256" key="1">
    <source>
        <dbReference type="SAM" id="MobiDB-lite"/>
    </source>
</evidence>
<feature type="signal peptide" evidence="2">
    <location>
        <begin position="1"/>
        <end position="27"/>
    </location>
</feature>
<organism evidence="3 4">
    <name type="scientific">Lentinula aff. detonsa</name>
    <dbReference type="NCBI Taxonomy" id="2804958"/>
    <lineage>
        <taxon>Eukaryota</taxon>
        <taxon>Fungi</taxon>
        <taxon>Dikarya</taxon>
        <taxon>Basidiomycota</taxon>
        <taxon>Agaricomycotina</taxon>
        <taxon>Agaricomycetes</taxon>
        <taxon>Agaricomycetidae</taxon>
        <taxon>Agaricales</taxon>
        <taxon>Marasmiineae</taxon>
        <taxon>Omphalotaceae</taxon>
        <taxon>Lentinula</taxon>
    </lineage>
</organism>
<dbReference type="Proteomes" id="UP001163798">
    <property type="component" value="Unassembled WGS sequence"/>
</dbReference>
<feature type="region of interest" description="Disordered" evidence="1">
    <location>
        <begin position="333"/>
        <end position="365"/>
    </location>
</feature>
<accession>A0AA38KYH8</accession>